<keyword evidence="3 4" id="KW-0440">LIM domain</keyword>
<dbReference type="EMBL" id="JACKWZ010000078">
    <property type="protein sequence ID" value="KAF9417057.1"/>
    <property type="molecule type" value="Genomic_DNA"/>
</dbReference>
<dbReference type="PROSITE" id="PS50023">
    <property type="entry name" value="LIM_DOMAIN_2"/>
    <property type="match status" value="1"/>
</dbReference>
<evidence type="ECO:0000313" key="7">
    <source>
        <dbReference type="EMBL" id="KAF9417057.1"/>
    </source>
</evidence>
<dbReference type="GO" id="GO:0046872">
    <property type="term" value="F:metal ion binding"/>
    <property type="evidence" value="ECO:0007669"/>
    <property type="project" value="UniProtKB-KW"/>
</dbReference>
<name>A0A835GIG7_SPOEX</name>
<keyword evidence="2 4" id="KW-0862">Zinc</keyword>
<evidence type="ECO:0000259" key="6">
    <source>
        <dbReference type="PROSITE" id="PS50023"/>
    </source>
</evidence>
<dbReference type="Proteomes" id="UP000648187">
    <property type="component" value="Unassembled WGS sequence"/>
</dbReference>
<reference evidence="7" key="1">
    <citation type="submission" date="2020-08" db="EMBL/GenBank/DDBJ databases">
        <title>Spodoptera exigua strain:BAW_Kor-Di-RS1 Genome sequencing and assembly.</title>
        <authorList>
            <person name="Kim J."/>
            <person name="Nam H.Y."/>
            <person name="Kwon M."/>
            <person name="Choi J.H."/>
            <person name="Cho S.R."/>
            <person name="Kim G.-H."/>
        </authorList>
    </citation>
    <scope>NUCLEOTIDE SEQUENCE</scope>
    <source>
        <strain evidence="7">BAW_Kor-Di-RS1</strain>
        <tissue evidence="7">Whole-body</tissue>
    </source>
</reference>
<dbReference type="Gene3D" id="2.10.110.10">
    <property type="entry name" value="Cysteine Rich Protein"/>
    <property type="match status" value="2"/>
</dbReference>
<proteinExistence type="predicted"/>
<evidence type="ECO:0000256" key="3">
    <source>
        <dbReference type="ARBA" id="ARBA00023038"/>
    </source>
</evidence>
<sequence>MDKTQEPTKKCFCARCFLPVDAEDRVDIEGHSFHRLCSMCCVCRTIPPSLKMFYGHVFCNECFKTHVLSRFRGESPRIHSNSWWMQWAPGNKPQEAAADDNKAETKPEGQPSPEEPPKKCICARCLQCVDNSNKVEVGGQSFHPQCAKCYFCHTIPTDNIKIYYGQVFCEECFNKHVLNRNKDNPAEFFKQCFDQWQNNAQFADNMREFMAGNKDNNNSPFIFMMQGQQPPFCRCGSGPQEWFQNNEPKKCAQGSTVHPLTEDECENRIQTATPAVSIAGESFGTWDLSFENRTEVSDIPESVNANDESANVENCNVYAAEKIEKLTKYLHERRGQSEPKKCMKKWKNFNDNDKLSNGSPQEPTFCRWVDLQDSKLCRSELDCPKCLWQCGPIYVNSEYLQKVCYGDL</sequence>
<dbReference type="InterPro" id="IPR001781">
    <property type="entry name" value="Znf_LIM"/>
</dbReference>
<accession>A0A835GIG7</accession>
<feature type="domain" description="LIM zinc-binding" evidence="6">
    <location>
        <begin position="120"/>
        <end position="179"/>
    </location>
</feature>
<keyword evidence="8" id="KW-1185">Reference proteome</keyword>
<evidence type="ECO:0000313" key="8">
    <source>
        <dbReference type="Proteomes" id="UP000648187"/>
    </source>
</evidence>
<organism evidence="7 8">
    <name type="scientific">Spodoptera exigua</name>
    <name type="common">Beet armyworm</name>
    <name type="synonym">Noctua fulgens</name>
    <dbReference type="NCBI Taxonomy" id="7107"/>
    <lineage>
        <taxon>Eukaryota</taxon>
        <taxon>Metazoa</taxon>
        <taxon>Ecdysozoa</taxon>
        <taxon>Arthropoda</taxon>
        <taxon>Hexapoda</taxon>
        <taxon>Insecta</taxon>
        <taxon>Pterygota</taxon>
        <taxon>Neoptera</taxon>
        <taxon>Endopterygota</taxon>
        <taxon>Lepidoptera</taxon>
        <taxon>Glossata</taxon>
        <taxon>Ditrysia</taxon>
        <taxon>Noctuoidea</taxon>
        <taxon>Noctuidae</taxon>
        <taxon>Amphipyrinae</taxon>
        <taxon>Spodoptera</taxon>
    </lineage>
</organism>
<dbReference type="AlphaFoldDB" id="A0A835GIG7"/>
<evidence type="ECO:0000256" key="4">
    <source>
        <dbReference type="PROSITE-ProRule" id="PRU00125"/>
    </source>
</evidence>
<evidence type="ECO:0000256" key="1">
    <source>
        <dbReference type="ARBA" id="ARBA00022723"/>
    </source>
</evidence>
<gene>
    <name evidence="7" type="ORF">HW555_005755</name>
</gene>
<evidence type="ECO:0000256" key="5">
    <source>
        <dbReference type="SAM" id="MobiDB-lite"/>
    </source>
</evidence>
<evidence type="ECO:0000256" key="2">
    <source>
        <dbReference type="ARBA" id="ARBA00022833"/>
    </source>
</evidence>
<dbReference type="SMART" id="SM00132">
    <property type="entry name" value="LIM"/>
    <property type="match status" value="2"/>
</dbReference>
<dbReference type="CDD" id="cd08368">
    <property type="entry name" value="LIM"/>
    <property type="match status" value="1"/>
</dbReference>
<comment type="caution">
    <text evidence="7">The sequence shown here is derived from an EMBL/GenBank/DDBJ whole genome shotgun (WGS) entry which is preliminary data.</text>
</comment>
<feature type="region of interest" description="Disordered" evidence="5">
    <location>
        <begin position="92"/>
        <end position="117"/>
    </location>
</feature>
<protein>
    <recommendedName>
        <fullName evidence="6">LIM zinc-binding domain-containing protein</fullName>
    </recommendedName>
</protein>
<keyword evidence="1 4" id="KW-0479">Metal-binding</keyword>